<dbReference type="CDD" id="cd06171">
    <property type="entry name" value="Sigma70_r4"/>
    <property type="match status" value="1"/>
</dbReference>
<feature type="domain" description="RNA polymerase sigma factor 70 region 4 type 2" evidence="7">
    <location>
        <begin position="132"/>
        <end position="184"/>
    </location>
</feature>
<dbReference type="InterPro" id="IPR013249">
    <property type="entry name" value="RNA_pol_sigma70_r4_t2"/>
</dbReference>
<dbReference type="EMBL" id="JACSNR010000004">
    <property type="protein sequence ID" value="MBM6923149.1"/>
    <property type="molecule type" value="Genomic_DNA"/>
</dbReference>
<dbReference type="Gene3D" id="1.10.1740.10">
    <property type="match status" value="1"/>
</dbReference>
<dbReference type="SUPFAM" id="SSF88659">
    <property type="entry name" value="Sigma3 and sigma4 domains of RNA polymerase sigma factors"/>
    <property type="match status" value="1"/>
</dbReference>
<name>A0ABS2GN68_9FIRM</name>
<feature type="domain" description="RNA polymerase sigma-70 region 2" evidence="6">
    <location>
        <begin position="41"/>
        <end position="109"/>
    </location>
</feature>
<organism evidence="8 9">
    <name type="scientific">Hydrogenoanaerobacterium saccharovorans</name>
    <dbReference type="NCBI Taxonomy" id="474960"/>
    <lineage>
        <taxon>Bacteria</taxon>
        <taxon>Bacillati</taxon>
        <taxon>Bacillota</taxon>
        <taxon>Clostridia</taxon>
        <taxon>Eubacteriales</taxon>
        <taxon>Oscillospiraceae</taxon>
        <taxon>Hydrogenoanaerobacterium</taxon>
    </lineage>
</organism>
<dbReference type="InterPro" id="IPR007627">
    <property type="entry name" value="RNA_pol_sigma70_r2"/>
</dbReference>
<evidence type="ECO:0000259" key="7">
    <source>
        <dbReference type="Pfam" id="PF08281"/>
    </source>
</evidence>
<evidence type="ECO:0000313" key="8">
    <source>
        <dbReference type="EMBL" id="MBM6923149.1"/>
    </source>
</evidence>
<dbReference type="Pfam" id="PF08281">
    <property type="entry name" value="Sigma70_r4_2"/>
    <property type="match status" value="1"/>
</dbReference>
<evidence type="ECO:0000259" key="6">
    <source>
        <dbReference type="Pfam" id="PF04542"/>
    </source>
</evidence>
<keyword evidence="5" id="KW-0804">Transcription</keyword>
<keyword evidence="9" id="KW-1185">Reference proteome</keyword>
<dbReference type="SUPFAM" id="SSF88946">
    <property type="entry name" value="Sigma2 domain of RNA polymerase sigma factors"/>
    <property type="match status" value="1"/>
</dbReference>
<dbReference type="Pfam" id="PF04542">
    <property type="entry name" value="Sigma70_r2"/>
    <property type="match status" value="1"/>
</dbReference>
<reference evidence="8 9" key="1">
    <citation type="journal article" date="2021" name="Sci. Rep.">
        <title>The distribution of antibiotic resistance genes in chicken gut microbiota commensals.</title>
        <authorList>
            <person name="Juricova H."/>
            <person name="Matiasovicova J."/>
            <person name="Kubasova T."/>
            <person name="Cejkova D."/>
            <person name="Rychlik I."/>
        </authorList>
    </citation>
    <scope>NUCLEOTIDE SEQUENCE [LARGE SCALE GENOMIC DNA]</scope>
    <source>
        <strain evidence="8 9">An564</strain>
    </source>
</reference>
<evidence type="ECO:0000256" key="1">
    <source>
        <dbReference type="ARBA" id="ARBA00010641"/>
    </source>
</evidence>
<keyword evidence="2" id="KW-0805">Transcription regulation</keyword>
<keyword evidence="4" id="KW-0238">DNA-binding</keyword>
<evidence type="ECO:0000313" key="9">
    <source>
        <dbReference type="Proteomes" id="UP000724149"/>
    </source>
</evidence>
<gene>
    <name evidence="8" type="ORF">H9X81_05520</name>
</gene>
<evidence type="ECO:0000256" key="3">
    <source>
        <dbReference type="ARBA" id="ARBA00023082"/>
    </source>
</evidence>
<proteinExistence type="inferred from homology"/>
<comment type="caution">
    <text evidence="8">The sequence shown here is derived from an EMBL/GenBank/DDBJ whole genome shotgun (WGS) entry which is preliminary data.</text>
</comment>
<dbReference type="InterPro" id="IPR013325">
    <property type="entry name" value="RNA_pol_sigma_r2"/>
</dbReference>
<dbReference type="Gene3D" id="1.10.10.10">
    <property type="entry name" value="Winged helix-like DNA-binding domain superfamily/Winged helix DNA-binding domain"/>
    <property type="match status" value="1"/>
</dbReference>
<dbReference type="RefSeq" id="WP_177502258.1">
    <property type="nucleotide sequence ID" value="NZ_JACSNR010000004.1"/>
</dbReference>
<keyword evidence="3" id="KW-0731">Sigma factor</keyword>
<dbReference type="PANTHER" id="PTHR43133">
    <property type="entry name" value="RNA POLYMERASE ECF-TYPE SIGMA FACTO"/>
    <property type="match status" value="1"/>
</dbReference>
<accession>A0ABS2GN68</accession>
<evidence type="ECO:0000256" key="4">
    <source>
        <dbReference type="ARBA" id="ARBA00023125"/>
    </source>
</evidence>
<dbReference type="InterPro" id="IPR039425">
    <property type="entry name" value="RNA_pol_sigma-70-like"/>
</dbReference>
<dbReference type="PANTHER" id="PTHR43133:SF8">
    <property type="entry name" value="RNA POLYMERASE SIGMA FACTOR HI_1459-RELATED"/>
    <property type="match status" value="1"/>
</dbReference>
<sequence length="191" mass="21975">MLFLFSSLPSEAADARQLQEQRLHEALLRLAAGETDAMSVLYENSKTAVFALALSILKNRQDAEDILHDTFVQLYRMADRYDRGGRPLSWILTMTRNLCLMQLRRKSRTEVSAEDLEFPETENPFATAEDRMILQTAIRCLEDDERQIVMLHAVAGLKHREIAEQMHISLPAAVSRYHRALQKLQKHLKEA</sequence>
<dbReference type="InterPro" id="IPR036388">
    <property type="entry name" value="WH-like_DNA-bd_sf"/>
</dbReference>
<evidence type="ECO:0000256" key="2">
    <source>
        <dbReference type="ARBA" id="ARBA00023015"/>
    </source>
</evidence>
<dbReference type="InterPro" id="IPR014284">
    <property type="entry name" value="RNA_pol_sigma-70_dom"/>
</dbReference>
<evidence type="ECO:0000256" key="5">
    <source>
        <dbReference type="ARBA" id="ARBA00023163"/>
    </source>
</evidence>
<dbReference type="Proteomes" id="UP000724149">
    <property type="component" value="Unassembled WGS sequence"/>
</dbReference>
<protein>
    <submittedName>
        <fullName evidence="8">Sigma-70 family RNA polymerase sigma factor</fullName>
    </submittedName>
</protein>
<dbReference type="InterPro" id="IPR013324">
    <property type="entry name" value="RNA_pol_sigma_r3/r4-like"/>
</dbReference>
<comment type="similarity">
    <text evidence="1">Belongs to the sigma-70 factor family. ECF subfamily.</text>
</comment>
<dbReference type="NCBIfam" id="TIGR02937">
    <property type="entry name" value="sigma70-ECF"/>
    <property type="match status" value="1"/>
</dbReference>